<evidence type="ECO:0000313" key="3">
    <source>
        <dbReference type="EMBL" id="KAK6633618.1"/>
    </source>
</evidence>
<feature type="transmembrane region" description="Helical" evidence="2">
    <location>
        <begin position="37"/>
        <end position="57"/>
    </location>
</feature>
<feature type="compositionally biased region" description="Acidic residues" evidence="1">
    <location>
        <begin position="149"/>
        <end position="170"/>
    </location>
</feature>
<protein>
    <submittedName>
        <fullName evidence="3">Uncharacterized protein</fullName>
    </submittedName>
</protein>
<feature type="compositionally biased region" description="Basic and acidic residues" evidence="1">
    <location>
        <begin position="120"/>
        <end position="131"/>
    </location>
</feature>
<evidence type="ECO:0000313" key="4">
    <source>
        <dbReference type="Proteomes" id="UP001359485"/>
    </source>
</evidence>
<name>A0ABR1B3T0_POLSC</name>
<evidence type="ECO:0000256" key="1">
    <source>
        <dbReference type="SAM" id="MobiDB-lite"/>
    </source>
</evidence>
<dbReference type="EMBL" id="JAWJWF010000004">
    <property type="protein sequence ID" value="KAK6633618.1"/>
    <property type="molecule type" value="Genomic_DNA"/>
</dbReference>
<proteinExistence type="predicted"/>
<dbReference type="Proteomes" id="UP001359485">
    <property type="component" value="Unassembled WGS sequence"/>
</dbReference>
<sequence length="184" mass="20818">MSEKKLVDHVDVSSKEQIHFLKTSTSRQRVLLETASIAGGATIAVFLVVIACVTLYLHYQRKSKERRIAGTDRKDGPERDLERRAFNRCLSISMDRLPEEDEKKTVTSIDLGHNNPFEKTVGHDSQDDGERLGLAGSRPGRSWNVIRDMEEDEEVGQGGEAEDDEDEEEIEFLKMKSFPSNLKP</sequence>
<evidence type="ECO:0000256" key="2">
    <source>
        <dbReference type="SAM" id="Phobius"/>
    </source>
</evidence>
<comment type="caution">
    <text evidence="3">The sequence shown here is derived from an EMBL/GenBank/DDBJ whole genome shotgun (WGS) entry which is preliminary data.</text>
</comment>
<feature type="region of interest" description="Disordered" evidence="1">
    <location>
        <begin position="109"/>
        <end position="184"/>
    </location>
</feature>
<keyword evidence="4" id="KW-1185">Reference proteome</keyword>
<keyword evidence="2" id="KW-1133">Transmembrane helix</keyword>
<accession>A0ABR1B3T0</accession>
<organism evidence="3 4">
    <name type="scientific">Polyplax serrata</name>
    <name type="common">Common mouse louse</name>
    <dbReference type="NCBI Taxonomy" id="468196"/>
    <lineage>
        <taxon>Eukaryota</taxon>
        <taxon>Metazoa</taxon>
        <taxon>Ecdysozoa</taxon>
        <taxon>Arthropoda</taxon>
        <taxon>Hexapoda</taxon>
        <taxon>Insecta</taxon>
        <taxon>Pterygota</taxon>
        <taxon>Neoptera</taxon>
        <taxon>Paraneoptera</taxon>
        <taxon>Psocodea</taxon>
        <taxon>Troctomorpha</taxon>
        <taxon>Phthiraptera</taxon>
        <taxon>Anoplura</taxon>
        <taxon>Polyplacidae</taxon>
        <taxon>Polyplax</taxon>
    </lineage>
</organism>
<gene>
    <name evidence="3" type="ORF">RUM44_004225</name>
</gene>
<keyword evidence="2" id="KW-0472">Membrane</keyword>
<keyword evidence="2" id="KW-0812">Transmembrane</keyword>
<reference evidence="3 4" key="1">
    <citation type="submission" date="2023-09" db="EMBL/GenBank/DDBJ databases">
        <title>Genomes of two closely related lineages of the louse Polyplax serrata with different host specificities.</title>
        <authorList>
            <person name="Martinu J."/>
            <person name="Tarabai H."/>
            <person name="Stefka J."/>
            <person name="Hypsa V."/>
        </authorList>
    </citation>
    <scope>NUCLEOTIDE SEQUENCE [LARGE SCALE GENOMIC DNA]</scope>
    <source>
        <strain evidence="3">98ZLc_SE</strain>
    </source>
</reference>